<keyword evidence="3" id="KW-1003">Cell membrane</keyword>
<gene>
    <name evidence="9" type="ORF">B0I27_10942</name>
</gene>
<sequence>MLLKLDWTKVLVGEEDWPFLLEIGVRTFAMYVIILIGLRLLGKRGVGQLSVFELVVIISLGSAAGDPMFYKEVGMLVPVVIFTIVVGSYRLTTYLTAKSSDFDALIEGKATYLIREGEFSIGNFSKEGLAYDEFFSELRQYSISHLGQVETAIIETSGNISVYFYPDENVRYGLPILPELFDQATVKITKAGIYACTFCGNVENLEPSDVCSCKRCNRESWIKAIDSRRVK</sequence>
<name>A0A2T0TXC4_9SPHI</name>
<dbReference type="PANTHER" id="PTHR34582:SF6">
    <property type="entry name" value="UPF0702 TRANSMEMBRANE PROTEIN YCAP"/>
    <property type="match status" value="1"/>
</dbReference>
<evidence type="ECO:0000256" key="4">
    <source>
        <dbReference type="ARBA" id="ARBA00022692"/>
    </source>
</evidence>
<evidence type="ECO:0000256" key="2">
    <source>
        <dbReference type="ARBA" id="ARBA00006448"/>
    </source>
</evidence>
<evidence type="ECO:0000256" key="3">
    <source>
        <dbReference type="ARBA" id="ARBA00022475"/>
    </source>
</evidence>
<feature type="transmembrane region" description="Helical" evidence="7">
    <location>
        <begin position="49"/>
        <end position="69"/>
    </location>
</feature>
<dbReference type="GO" id="GO:0005886">
    <property type="term" value="C:plasma membrane"/>
    <property type="evidence" value="ECO:0007669"/>
    <property type="project" value="UniProtKB-SubCell"/>
</dbReference>
<evidence type="ECO:0000256" key="6">
    <source>
        <dbReference type="ARBA" id="ARBA00023136"/>
    </source>
</evidence>
<dbReference type="InterPro" id="IPR007353">
    <property type="entry name" value="DUF421"/>
</dbReference>
<dbReference type="Pfam" id="PF04239">
    <property type="entry name" value="DUF421"/>
    <property type="match status" value="1"/>
</dbReference>
<comment type="subcellular location">
    <subcellularLocation>
        <location evidence="1">Cell membrane</location>
        <topology evidence="1">Multi-pass membrane protein</topology>
    </subcellularLocation>
</comment>
<evidence type="ECO:0000313" key="9">
    <source>
        <dbReference type="EMBL" id="PRY50321.1"/>
    </source>
</evidence>
<dbReference type="InterPro" id="IPR023090">
    <property type="entry name" value="UPF0702_alpha/beta_dom_sf"/>
</dbReference>
<accession>A0A2T0TXC4</accession>
<reference evidence="9 10" key="1">
    <citation type="submission" date="2018-03" db="EMBL/GenBank/DDBJ databases">
        <title>Genomic Encyclopedia of Type Strains, Phase III (KMG-III): the genomes of soil and plant-associated and newly described type strains.</title>
        <authorList>
            <person name="Whitman W."/>
        </authorList>
    </citation>
    <scope>NUCLEOTIDE SEQUENCE [LARGE SCALE GENOMIC DNA]</scope>
    <source>
        <strain evidence="9 10">CGMCC 1.9313</strain>
    </source>
</reference>
<evidence type="ECO:0000259" key="8">
    <source>
        <dbReference type="Pfam" id="PF04239"/>
    </source>
</evidence>
<dbReference type="OrthoDB" id="6538282at2"/>
<feature type="transmembrane region" description="Helical" evidence="7">
    <location>
        <begin position="20"/>
        <end position="42"/>
    </location>
</feature>
<comment type="similarity">
    <text evidence="2">Belongs to the UPF0702 family.</text>
</comment>
<dbReference type="RefSeq" id="WP_106294333.1">
    <property type="nucleotide sequence ID" value="NZ_PVTH01000009.1"/>
</dbReference>
<keyword evidence="5 7" id="KW-1133">Transmembrane helix</keyword>
<feature type="domain" description="YetF C-terminal" evidence="8">
    <location>
        <begin position="98"/>
        <end position="172"/>
    </location>
</feature>
<dbReference type="Gene3D" id="3.30.240.20">
    <property type="entry name" value="bsu07140 like domains"/>
    <property type="match status" value="1"/>
</dbReference>
<proteinExistence type="inferred from homology"/>
<evidence type="ECO:0000256" key="7">
    <source>
        <dbReference type="SAM" id="Phobius"/>
    </source>
</evidence>
<dbReference type="Proteomes" id="UP000238034">
    <property type="component" value="Unassembled WGS sequence"/>
</dbReference>
<evidence type="ECO:0000256" key="1">
    <source>
        <dbReference type="ARBA" id="ARBA00004651"/>
    </source>
</evidence>
<protein>
    <submittedName>
        <fullName evidence="9">Uncharacterized membrane protein YcaP (DUF421 family)</fullName>
    </submittedName>
</protein>
<keyword evidence="6 7" id="KW-0472">Membrane</keyword>
<evidence type="ECO:0000256" key="5">
    <source>
        <dbReference type="ARBA" id="ARBA00022989"/>
    </source>
</evidence>
<keyword evidence="4 7" id="KW-0812">Transmembrane</keyword>
<organism evidence="9 10">
    <name type="scientific">Arcticibacter pallidicorallinus</name>
    <dbReference type="NCBI Taxonomy" id="1259464"/>
    <lineage>
        <taxon>Bacteria</taxon>
        <taxon>Pseudomonadati</taxon>
        <taxon>Bacteroidota</taxon>
        <taxon>Sphingobacteriia</taxon>
        <taxon>Sphingobacteriales</taxon>
        <taxon>Sphingobacteriaceae</taxon>
        <taxon>Arcticibacter</taxon>
    </lineage>
</organism>
<comment type="caution">
    <text evidence="9">The sequence shown here is derived from an EMBL/GenBank/DDBJ whole genome shotgun (WGS) entry which is preliminary data.</text>
</comment>
<keyword evidence="10" id="KW-1185">Reference proteome</keyword>
<dbReference type="AlphaFoldDB" id="A0A2T0TXC4"/>
<dbReference type="PANTHER" id="PTHR34582">
    <property type="entry name" value="UPF0702 TRANSMEMBRANE PROTEIN YCAP"/>
    <property type="match status" value="1"/>
</dbReference>
<evidence type="ECO:0000313" key="10">
    <source>
        <dbReference type="Proteomes" id="UP000238034"/>
    </source>
</evidence>
<feature type="transmembrane region" description="Helical" evidence="7">
    <location>
        <begin position="75"/>
        <end position="92"/>
    </location>
</feature>
<dbReference type="EMBL" id="PVTH01000009">
    <property type="protein sequence ID" value="PRY50321.1"/>
    <property type="molecule type" value="Genomic_DNA"/>
</dbReference>